<sequence length="212" mass="24352">MVKWMDRRIEVVVLLLILTVFMAACTGTNEQGQPQDEQQTEQAEPLNWEVPPFAAVDQNGTEVTLEDLKGKVWLADFIFTRCPDVCPPMTANMTNVQQELKEQGVDVEIISFSVDPEHDQPEMLKKFAGNYDLSLDNWRFLSGYDQETIESFAREGFKGDIKRVQDEEDKPLQINHPVSFFLVNPEGKVYERYDGMDPDIDQMVKDIREISS</sequence>
<keyword evidence="3" id="KW-0479">Metal-binding</keyword>
<evidence type="ECO:0000313" key="7">
    <source>
        <dbReference type="Proteomes" id="UP000241639"/>
    </source>
</evidence>
<evidence type="ECO:0000256" key="1">
    <source>
        <dbReference type="ARBA" id="ARBA00010996"/>
    </source>
</evidence>
<comment type="caution">
    <text evidence="6">The sequence shown here is derived from an EMBL/GenBank/DDBJ whole genome shotgun (WGS) entry which is preliminary data.</text>
</comment>
<keyword evidence="4" id="KW-1015">Disulfide bond</keyword>
<gene>
    <name evidence="6" type="ORF">C8J48_0833</name>
</gene>
<evidence type="ECO:0000313" key="6">
    <source>
        <dbReference type="EMBL" id="PTM58253.1"/>
    </source>
</evidence>
<evidence type="ECO:0000256" key="3">
    <source>
        <dbReference type="PIRSR" id="PIRSR603782-1"/>
    </source>
</evidence>
<feature type="binding site" evidence="3">
    <location>
        <position position="86"/>
    </location>
    <ligand>
        <name>Cu cation</name>
        <dbReference type="ChEBI" id="CHEBI:23378"/>
    </ligand>
</feature>
<protein>
    <submittedName>
        <fullName evidence="6">Protein SCO1/2</fullName>
    </submittedName>
</protein>
<dbReference type="Proteomes" id="UP000241639">
    <property type="component" value="Unassembled WGS sequence"/>
</dbReference>
<feature type="binding site" evidence="3">
    <location>
        <position position="82"/>
    </location>
    <ligand>
        <name>Cu cation</name>
        <dbReference type="ChEBI" id="CHEBI:23378"/>
    </ligand>
</feature>
<dbReference type="Gene3D" id="3.40.30.10">
    <property type="entry name" value="Glutaredoxin"/>
    <property type="match status" value="1"/>
</dbReference>
<dbReference type="InterPro" id="IPR003782">
    <property type="entry name" value="SCO1/SenC"/>
</dbReference>
<dbReference type="PANTHER" id="PTHR12151">
    <property type="entry name" value="ELECTRON TRANSPORT PROTIN SCO1/SENC FAMILY MEMBER"/>
    <property type="match status" value="1"/>
</dbReference>
<keyword evidence="2 3" id="KW-0186">Copper</keyword>
<dbReference type="CDD" id="cd02968">
    <property type="entry name" value="SCO"/>
    <property type="match status" value="1"/>
</dbReference>
<dbReference type="PROSITE" id="PS51352">
    <property type="entry name" value="THIOREDOXIN_2"/>
    <property type="match status" value="1"/>
</dbReference>
<feature type="binding site" evidence="3">
    <location>
        <position position="176"/>
    </location>
    <ligand>
        <name>Cu cation</name>
        <dbReference type="ChEBI" id="CHEBI:23378"/>
    </ligand>
</feature>
<dbReference type="PROSITE" id="PS51257">
    <property type="entry name" value="PROKAR_LIPOPROTEIN"/>
    <property type="match status" value="1"/>
</dbReference>
<dbReference type="InterPro" id="IPR036249">
    <property type="entry name" value="Thioredoxin-like_sf"/>
</dbReference>
<dbReference type="InterPro" id="IPR013766">
    <property type="entry name" value="Thioredoxin_domain"/>
</dbReference>
<evidence type="ECO:0000256" key="2">
    <source>
        <dbReference type="ARBA" id="ARBA00023008"/>
    </source>
</evidence>
<dbReference type="EMBL" id="PZZP01000001">
    <property type="protein sequence ID" value="PTM58253.1"/>
    <property type="molecule type" value="Genomic_DNA"/>
</dbReference>
<feature type="domain" description="Thioredoxin" evidence="5">
    <location>
        <begin position="44"/>
        <end position="212"/>
    </location>
</feature>
<organism evidence="6 7">
    <name type="scientific">Desmospora activa DSM 45169</name>
    <dbReference type="NCBI Taxonomy" id="1121389"/>
    <lineage>
        <taxon>Bacteria</taxon>
        <taxon>Bacillati</taxon>
        <taxon>Bacillota</taxon>
        <taxon>Bacilli</taxon>
        <taxon>Bacillales</taxon>
        <taxon>Thermoactinomycetaceae</taxon>
        <taxon>Desmospora</taxon>
    </lineage>
</organism>
<name>A0A2T4Z8M2_9BACL</name>
<feature type="disulfide bond" description="Redox-active" evidence="4">
    <location>
        <begin position="82"/>
        <end position="86"/>
    </location>
</feature>
<comment type="similarity">
    <text evidence="1">Belongs to the SCO1/2 family.</text>
</comment>
<reference evidence="6 7" key="1">
    <citation type="submission" date="2018-04" db="EMBL/GenBank/DDBJ databases">
        <title>Genomic Encyclopedia of Archaeal and Bacterial Type Strains, Phase II (KMG-II): from individual species to whole genera.</title>
        <authorList>
            <person name="Goeker M."/>
        </authorList>
    </citation>
    <scope>NUCLEOTIDE SEQUENCE [LARGE SCALE GENOMIC DNA]</scope>
    <source>
        <strain evidence="6 7">DSM 45169</strain>
    </source>
</reference>
<evidence type="ECO:0000256" key="4">
    <source>
        <dbReference type="PIRSR" id="PIRSR603782-2"/>
    </source>
</evidence>
<dbReference type="Pfam" id="PF02630">
    <property type="entry name" value="SCO1-SenC"/>
    <property type="match status" value="1"/>
</dbReference>
<dbReference type="GO" id="GO:0046872">
    <property type="term" value="F:metal ion binding"/>
    <property type="evidence" value="ECO:0007669"/>
    <property type="project" value="UniProtKB-KW"/>
</dbReference>
<evidence type="ECO:0000259" key="5">
    <source>
        <dbReference type="PROSITE" id="PS51352"/>
    </source>
</evidence>
<proteinExistence type="inferred from homology"/>
<dbReference type="SUPFAM" id="SSF52833">
    <property type="entry name" value="Thioredoxin-like"/>
    <property type="match status" value="1"/>
</dbReference>
<keyword evidence="7" id="KW-1185">Reference proteome</keyword>
<dbReference type="AlphaFoldDB" id="A0A2T4Z8M2"/>
<dbReference type="PANTHER" id="PTHR12151:SF25">
    <property type="entry name" value="LINALOOL DEHYDRATASE_ISOMERASE DOMAIN-CONTAINING PROTEIN"/>
    <property type="match status" value="1"/>
</dbReference>
<dbReference type="RefSeq" id="WP_170105140.1">
    <property type="nucleotide sequence ID" value="NZ_PZZP01000001.1"/>
</dbReference>
<accession>A0A2T4Z8M2</accession>